<gene>
    <name evidence="2" type="ORF">PIB30_058143</name>
</gene>
<proteinExistence type="predicted"/>
<protein>
    <submittedName>
        <fullName evidence="2">Uncharacterized protein</fullName>
    </submittedName>
</protein>
<feature type="region of interest" description="Disordered" evidence="1">
    <location>
        <begin position="25"/>
        <end position="56"/>
    </location>
</feature>
<evidence type="ECO:0000256" key="1">
    <source>
        <dbReference type="SAM" id="MobiDB-lite"/>
    </source>
</evidence>
<reference evidence="2 3" key="1">
    <citation type="journal article" date="2023" name="Plants (Basel)">
        <title>Bridging the Gap: Combining Genomics and Transcriptomics Approaches to Understand Stylosanthes scabra, an Orphan Legume from the Brazilian Caatinga.</title>
        <authorList>
            <person name="Ferreira-Neto J.R.C."/>
            <person name="da Silva M.D."/>
            <person name="Binneck E."/>
            <person name="de Melo N.F."/>
            <person name="da Silva R.H."/>
            <person name="de Melo A.L.T.M."/>
            <person name="Pandolfi V."/>
            <person name="Bustamante F.O."/>
            <person name="Brasileiro-Vidal A.C."/>
            <person name="Benko-Iseppon A.M."/>
        </authorList>
    </citation>
    <scope>NUCLEOTIDE SEQUENCE [LARGE SCALE GENOMIC DNA]</scope>
    <source>
        <tissue evidence="2">Leaves</tissue>
    </source>
</reference>
<evidence type="ECO:0000313" key="2">
    <source>
        <dbReference type="EMBL" id="MED6197614.1"/>
    </source>
</evidence>
<comment type="caution">
    <text evidence="2">The sequence shown here is derived from an EMBL/GenBank/DDBJ whole genome shotgun (WGS) entry which is preliminary data.</text>
</comment>
<accession>A0ABU6XHU7</accession>
<dbReference type="Proteomes" id="UP001341840">
    <property type="component" value="Unassembled WGS sequence"/>
</dbReference>
<organism evidence="2 3">
    <name type="scientific">Stylosanthes scabra</name>
    <dbReference type="NCBI Taxonomy" id="79078"/>
    <lineage>
        <taxon>Eukaryota</taxon>
        <taxon>Viridiplantae</taxon>
        <taxon>Streptophyta</taxon>
        <taxon>Embryophyta</taxon>
        <taxon>Tracheophyta</taxon>
        <taxon>Spermatophyta</taxon>
        <taxon>Magnoliopsida</taxon>
        <taxon>eudicotyledons</taxon>
        <taxon>Gunneridae</taxon>
        <taxon>Pentapetalae</taxon>
        <taxon>rosids</taxon>
        <taxon>fabids</taxon>
        <taxon>Fabales</taxon>
        <taxon>Fabaceae</taxon>
        <taxon>Papilionoideae</taxon>
        <taxon>50 kb inversion clade</taxon>
        <taxon>dalbergioids sensu lato</taxon>
        <taxon>Dalbergieae</taxon>
        <taxon>Pterocarpus clade</taxon>
        <taxon>Stylosanthes</taxon>
    </lineage>
</organism>
<dbReference type="EMBL" id="JASCZI010211933">
    <property type="protein sequence ID" value="MED6197614.1"/>
    <property type="molecule type" value="Genomic_DNA"/>
</dbReference>
<name>A0ABU6XHU7_9FABA</name>
<evidence type="ECO:0000313" key="3">
    <source>
        <dbReference type="Proteomes" id="UP001341840"/>
    </source>
</evidence>
<sequence>MTTAITALTRVLEKQTNLPYLTQMASPMDSQAKPGQKGTSSYSLPRRTHGPKIPPWMPVTFRPPEDMILTADELACAAYIFGPDLKSETTKGEKMLVSTITSYVNRESLNSLVPGEQVHQEVIDCLAYMLTQDHKKLVKLPTIWFLPTIFSQLALSWSRPPDQLQKQFADHYMDKVDNLSRVSDSHRMRLANLITKEFNVKKLEVMDKTHVYMKDIQQKDSQLQKD</sequence>
<keyword evidence="3" id="KW-1185">Reference proteome</keyword>